<dbReference type="AlphaFoldDB" id="A0AB39YC64"/>
<accession>A0AB39YC64</accession>
<sequence>MRGTDKPRSSPLVPDAVGAEIARHDWEAVACGCGRSAGHLVDTLWAAAEGHPAAFRALEGHAFLSGQLHPPAPAVCGVLMAVWSAGPPRLATREALLWTLLSLLGTEDDGSSHEAGLYGQCAAHVRAALPSLRRAAAAVPGSVSAAYVDGVVELLGLGSGSS</sequence>
<reference evidence="1" key="1">
    <citation type="submission" date="2024-08" db="EMBL/GenBank/DDBJ databases">
        <authorList>
            <person name="Yu S.T."/>
        </authorList>
    </citation>
    <scope>NUCLEOTIDE SEQUENCE</scope>
    <source>
        <strain evidence="1">R33</strain>
    </source>
</reference>
<evidence type="ECO:0000313" key="1">
    <source>
        <dbReference type="EMBL" id="XDV67725.1"/>
    </source>
</evidence>
<protein>
    <submittedName>
        <fullName evidence="1">Uncharacterized protein</fullName>
    </submittedName>
</protein>
<gene>
    <name evidence="1" type="ORF">AB5J51_34805</name>
</gene>
<dbReference type="RefSeq" id="WP_369779469.1">
    <property type="nucleotide sequence ID" value="NZ_CP165727.1"/>
</dbReference>
<proteinExistence type="predicted"/>
<dbReference type="EMBL" id="CP165727">
    <property type="protein sequence ID" value="XDV67725.1"/>
    <property type="molecule type" value="Genomic_DNA"/>
</dbReference>
<name>A0AB39YC64_9ACTN</name>
<organism evidence="1">
    <name type="scientific">Streptomyces sp. R33</name>
    <dbReference type="NCBI Taxonomy" id="3238629"/>
    <lineage>
        <taxon>Bacteria</taxon>
        <taxon>Bacillati</taxon>
        <taxon>Actinomycetota</taxon>
        <taxon>Actinomycetes</taxon>
        <taxon>Kitasatosporales</taxon>
        <taxon>Streptomycetaceae</taxon>
        <taxon>Streptomyces</taxon>
    </lineage>
</organism>